<accession>A0ABQ6AU51</accession>
<dbReference type="RefSeq" id="WP_284263864.1">
    <property type="nucleotide sequence ID" value="NZ_BSOW01000005.1"/>
</dbReference>
<proteinExistence type="predicted"/>
<dbReference type="Proteomes" id="UP001156905">
    <property type="component" value="Unassembled WGS sequence"/>
</dbReference>
<gene>
    <name evidence="1" type="ORF">GCM10007857_18010</name>
</gene>
<reference evidence="2" key="1">
    <citation type="journal article" date="2019" name="Int. J. Syst. Evol. Microbiol.">
        <title>The Global Catalogue of Microorganisms (GCM) 10K type strain sequencing project: providing services to taxonomists for standard genome sequencing and annotation.</title>
        <authorList>
            <consortium name="The Broad Institute Genomics Platform"/>
            <consortium name="The Broad Institute Genome Sequencing Center for Infectious Disease"/>
            <person name="Wu L."/>
            <person name="Ma J."/>
        </authorList>
    </citation>
    <scope>NUCLEOTIDE SEQUENCE [LARGE SCALE GENOMIC DNA]</scope>
    <source>
        <strain evidence="2">NBRC 102520</strain>
    </source>
</reference>
<name>A0ABQ6AU51_9BRAD</name>
<sequence>MPGERSHAAGEALLLRLRRLIARARTAGGERAELLALLDDIETARRGLIRESKAIEDEARQTSVRTTAIGAYLRGAQIGRGRRHN</sequence>
<evidence type="ECO:0000313" key="2">
    <source>
        <dbReference type="Proteomes" id="UP001156905"/>
    </source>
</evidence>
<organism evidence="1 2">
    <name type="scientific">Bradyrhizobium iriomotense</name>
    <dbReference type="NCBI Taxonomy" id="441950"/>
    <lineage>
        <taxon>Bacteria</taxon>
        <taxon>Pseudomonadati</taxon>
        <taxon>Pseudomonadota</taxon>
        <taxon>Alphaproteobacteria</taxon>
        <taxon>Hyphomicrobiales</taxon>
        <taxon>Nitrobacteraceae</taxon>
        <taxon>Bradyrhizobium</taxon>
    </lineage>
</organism>
<protein>
    <submittedName>
        <fullName evidence="1">Uncharacterized protein</fullName>
    </submittedName>
</protein>
<comment type="caution">
    <text evidence="1">The sequence shown here is derived from an EMBL/GenBank/DDBJ whole genome shotgun (WGS) entry which is preliminary data.</text>
</comment>
<dbReference type="EMBL" id="BSOW01000005">
    <property type="protein sequence ID" value="GLR85091.1"/>
    <property type="molecule type" value="Genomic_DNA"/>
</dbReference>
<evidence type="ECO:0000313" key="1">
    <source>
        <dbReference type="EMBL" id="GLR85091.1"/>
    </source>
</evidence>
<keyword evidence="2" id="KW-1185">Reference proteome</keyword>